<feature type="transmembrane region" description="Helical" evidence="5">
    <location>
        <begin position="250"/>
        <end position="270"/>
    </location>
</feature>
<evidence type="ECO:0000313" key="6">
    <source>
        <dbReference type="EMBL" id="KAL3425696.1"/>
    </source>
</evidence>
<evidence type="ECO:0000256" key="3">
    <source>
        <dbReference type="ARBA" id="ARBA00022989"/>
    </source>
</evidence>
<proteinExistence type="predicted"/>
<feature type="transmembrane region" description="Helical" evidence="5">
    <location>
        <begin position="138"/>
        <end position="162"/>
    </location>
</feature>
<dbReference type="PANTHER" id="PTHR31465:SF1">
    <property type="entry name" value="PROTEIN RTA1-RELATED"/>
    <property type="match status" value="1"/>
</dbReference>
<dbReference type="Pfam" id="PF04479">
    <property type="entry name" value="RTA1"/>
    <property type="match status" value="1"/>
</dbReference>
<evidence type="ECO:0000313" key="7">
    <source>
        <dbReference type="Proteomes" id="UP001629113"/>
    </source>
</evidence>
<feature type="transmembrane region" description="Helical" evidence="5">
    <location>
        <begin position="59"/>
        <end position="77"/>
    </location>
</feature>
<comment type="subcellular location">
    <subcellularLocation>
        <location evidence="1">Membrane</location>
        <topology evidence="1">Multi-pass membrane protein</topology>
    </subcellularLocation>
</comment>
<gene>
    <name evidence="6" type="ORF">PVAG01_02487</name>
</gene>
<keyword evidence="3 5" id="KW-1133">Transmembrane helix</keyword>
<accession>A0ABR4PQZ0</accession>
<feature type="transmembrane region" description="Helical" evidence="5">
    <location>
        <begin position="212"/>
        <end position="230"/>
    </location>
</feature>
<dbReference type="Proteomes" id="UP001629113">
    <property type="component" value="Unassembled WGS sequence"/>
</dbReference>
<protein>
    <submittedName>
        <fullName evidence="6">Sphingoid long-chain base transporter RSB1-like protein 7</fullName>
    </submittedName>
</protein>
<feature type="transmembrane region" description="Helical" evidence="5">
    <location>
        <begin position="177"/>
        <end position="200"/>
    </location>
</feature>
<feature type="transmembrane region" description="Helical" evidence="5">
    <location>
        <begin position="89"/>
        <end position="117"/>
    </location>
</feature>
<evidence type="ECO:0000256" key="1">
    <source>
        <dbReference type="ARBA" id="ARBA00004141"/>
    </source>
</evidence>
<dbReference type="EMBL" id="JBFCZG010000002">
    <property type="protein sequence ID" value="KAL3425696.1"/>
    <property type="molecule type" value="Genomic_DNA"/>
</dbReference>
<evidence type="ECO:0000256" key="2">
    <source>
        <dbReference type="ARBA" id="ARBA00022692"/>
    </source>
</evidence>
<feature type="transmembrane region" description="Helical" evidence="5">
    <location>
        <begin position="23"/>
        <end position="47"/>
    </location>
</feature>
<dbReference type="PANTHER" id="PTHR31465">
    <property type="entry name" value="PROTEIN RTA1-RELATED"/>
    <property type="match status" value="1"/>
</dbReference>
<reference evidence="6 7" key="1">
    <citation type="submission" date="2024-06" db="EMBL/GenBank/DDBJ databases">
        <title>Complete genome of Phlyctema vagabunda strain 19-DSS-EL-015.</title>
        <authorList>
            <person name="Fiorenzani C."/>
        </authorList>
    </citation>
    <scope>NUCLEOTIDE SEQUENCE [LARGE SCALE GENOMIC DNA]</scope>
    <source>
        <strain evidence="6 7">19-DSS-EL-015</strain>
    </source>
</reference>
<comment type="caution">
    <text evidence="6">The sequence shown here is derived from an EMBL/GenBank/DDBJ whole genome shotgun (WGS) entry which is preliminary data.</text>
</comment>
<evidence type="ECO:0000256" key="4">
    <source>
        <dbReference type="ARBA" id="ARBA00023136"/>
    </source>
</evidence>
<keyword evidence="4 5" id="KW-0472">Membrane</keyword>
<dbReference type="InterPro" id="IPR007568">
    <property type="entry name" value="RTA1"/>
</dbReference>
<sequence>MAAPTGYVDPNFPNPMGPHDARIIIYGYTPSFALCIIAIVLFAICFIVHAIQVWIYKTWSFSPLTFACLMEVIGYAFRSLSSRKNPYNVIYFVVQYFLVVTAPVFISASIYVCLTKLIHWASSHDSLPNVSIFRKPKWILWIFITADVLSTILQIAGAALIGSAESNGKDPTTANNILLAGLVCQTFFFSIFLILLAIFIVRLPSVKSYTGIAQFLAALSLASVLVYIRTIFRLAETATGVLSYLSTHEAFFGALEFAPMVLAVLLLAIWHPGRAIPRNGAMQDSRRKSSAV</sequence>
<name>A0ABR4PQZ0_9HELO</name>
<keyword evidence="2 5" id="KW-0812">Transmembrane</keyword>
<organism evidence="6 7">
    <name type="scientific">Phlyctema vagabunda</name>
    <dbReference type="NCBI Taxonomy" id="108571"/>
    <lineage>
        <taxon>Eukaryota</taxon>
        <taxon>Fungi</taxon>
        <taxon>Dikarya</taxon>
        <taxon>Ascomycota</taxon>
        <taxon>Pezizomycotina</taxon>
        <taxon>Leotiomycetes</taxon>
        <taxon>Helotiales</taxon>
        <taxon>Dermateaceae</taxon>
        <taxon>Phlyctema</taxon>
    </lineage>
</organism>
<keyword evidence="7" id="KW-1185">Reference proteome</keyword>
<evidence type="ECO:0000256" key="5">
    <source>
        <dbReference type="SAM" id="Phobius"/>
    </source>
</evidence>